<comment type="similarity">
    <text evidence="3">Belongs to the CFAP300 family.</text>
</comment>
<evidence type="ECO:0000256" key="4">
    <source>
        <dbReference type="ARBA" id="ARBA00022174"/>
    </source>
</evidence>
<dbReference type="InterPro" id="IPR029416">
    <property type="entry name" value="CFAP300"/>
</dbReference>
<gene>
    <name evidence="8" type="ORF">EgrG_000136200</name>
</gene>
<dbReference type="Pfam" id="PF14926">
    <property type="entry name" value="CFAP300"/>
    <property type="match status" value="1"/>
</dbReference>
<sequence>MPEKSAYTFNFVPSRGFPSITGKDAQSCLMQWSMKGLLHCQCFSFDETFKKHEIKEFATAFFNDPVVRQTLETEEGLPHDCDVVVSNVPCTLLSMDIFNRCIGTVTHKTGRIKFCFEEYCESLVVNDCLKRALCIQNSEFYDLFNETEREEFLFRLFRHIVIGGELSQPNEDFGVYTNFVKNLYRELISVQKIQGSEELKIVSLVYDVRALSNNETVYPAAKTHINTFAYLIVNPIKRHVIALSHVYGIGQF</sequence>
<evidence type="ECO:0000313" key="10">
    <source>
        <dbReference type="WBParaSite" id="EgrG_000136200"/>
    </source>
</evidence>
<evidence type="ECO:0000256" key="6">
    <source>
        <dbReference type="ARBA" id="ARBA00023212"/>
    </source>
</evidence>
<evidence type="ECO:0000256" key="2">
    <source>
        <dbReference type="ARBA" id="ARBA00004430"/>
    </source>
</evidence>
<dbReference type="Proteomes" id="UP000492820">
    <property type="component" value="Unassembled WGS sequence"/>
</dbReference>
<proteinExistence type="inferred from homology"/>
<evidence type="ECO:0000256" key="5">
    <source>
        <dbReference type="ARBA" id="ARBA00022490"/>
    </source>
</evidence>
<reference evidence="10" key="3">
    <citation type="submission" date="2020-10" db="UniProtKB">
        <authorList>
            <consortium name="WormBaseParasite"/>
        </authorList>
    </citation>
    <scope>IDENTIFICATION</scope>
</reference>
<dbReference type="GO" id="GO:0005930">
    <property type="term" value="C:axoneme"/>
    <property type="evidence" value="ECO:0007669"/>
    <property type="project" value="UniProtKB-SubCell"/>
</dbReference>
<dbReference type="EMBL" id="LK028596">
    <property type="protein sequence ID" value="CDS23972.1"/>
    <property type="molecule type" value="Genomic_DNA"/>
</dbReference>
<evidence type="ECO:0000313" key="8">
    <source>
        <dbReference type="EMBL" id="CDS23972.1"/>
    </source>
</evidence>
<reference evidence="8 9" key="1">
    <citation type="journal article" date="2013" name="Nature">
        <title>The genomes of four tapeworm species reveal adaptations to parasitism.</title>
        <authorList>
            <person name="Tsai I.J."/>
            <person name="Zarowiecki M."/>
            <person name="Holroyd N."/>
            <person name="Garciarrubio A."/>
            <person name="Sanchez-Flores A."/>
            <person name="Brooks K.L."/>
            <person name="Tracey A."/>
            <person name="Bobes R.J."/>
            <person name="Fragoso G."/>
            <person name="Sciutto E."/>
            <person name="Aslett M."/>
            <person name="Beasley H."/>
            <person name="Bennett H.M."/>
            <person name="Cai J."/>
            <person name="Camicia F."/>
            <person name="Clark R."/>
            <person name="Cucher M."/>
            <person name="De Silva N."/>
            <person name="Day T.A."/>
            <person name="Deplazes P."/>
            <person name="Estrada K."/>
            <person name="Fernandez C."/>
            <person name="Holland P.W."/>
            <person name="Hou J."/>
            <person name="Hu S."/>
            <person name="Huckvale T."/>
            <person name="Hung S.S."/>
            <person name="Kamenetzky L."/>
            <person name="Keane J.A."/>
            <person name="Kiss F."/>
            <person name="Koziol U."/>
            <person name="Lambert O."/>
            <person name="Liu K."/>
            <person name="Luo X."/>
            <person name="Luo Y."/>
            <person name="Macchiaroli N."/>
            <person name="Nichol S."/>
            <person name="Paps J."/>
            <person name="Parkinson J."/>
            <person name="Pouchkina-Stantcheva N."/>
            <person name="Riddiford N."/>
            <person name="Rosenzvit M."/>
            <person name="Salinas G."/>
            <person name="Wasmuth J.D."/>
            <person name="Zamanian M."/>
            <person name="Zheng Y."/>
            <person name="Cai X."/>
            <person name="Soberon X."/>
            <person name="Olson P.D."/>
            <person name="Laclette J.P."/>
            <person name="Brehm K."/>
            <person name="Berriman M."/>
            <person name="Garciarrubio A."/>
            <person name="Bobes R.J."/>
            <person name="Fragoso G."/>
            <person name="Sanchez-Flores A."/>
            <person name="Estrada K."/>
            <person name="Cevallos M.A."/>
            <person name="Morett E."/>
            <person name="Gonzalez V."/>
            <person name="Portillo T."/>
            <person name="Ochoa-Leyva A."/>
            <person name="Jose M.V."/>
            <person name="Sciutto E."/>
            <person name="Landa A."/>
            <person name="Jimenez L."/>
            <person name="Valdes V."/>
            <person name="Carrero J.C."/>
            <person name="Larralde C."/>
            <person name="Morales-Montor J."/>
            <person name="Limon-Lason J."/>
            <person name="Soberon X."/>
            <person name="Laclette J.P."/>
        </authorList>
    </citation>
    <scope>NUCLEOTIDE SEQUENCE [LARGE SCALE GENOMIC DNA]</scope>
</reference>
<name>A0A068WUZ0_ECHGR</name>
<keyword evidence="5" id="KW-0963">Cytoplasm</keyword>
<dbReference type="PANTHER" id="PTHR31078:SF1">
    <property type="entry name" value="CILIA- AND FLAGELLA-ASSOCIATED PROTEIN 300"/>
    <property type="match status" value="1"/>
</dbReference>
<dbReference type="AlphaFoldDB" id="A0A068WUZ0"/>
<dbReference type="PANTHER" id="PTHR31078">
    <property type="entry name" value="CILIA- AND FLAGELLA-ASSOCIATED PROTEIN 300"/>
    <property type="match status" value="1"/>
</dbReference>
<accession>A0A068WUZ0</accession>
<comment type="subcellular location">
    <subcellularLocation>
        <location evidence="2">Cytoplasm</location>
        <location evidence="2">Cytoskeleton</location>
        <location evidence="2">Cilium axoneme</location>
    </subcellularLocation>
</comment>
<reference evidence="8" key="2">
    <citation type="submission" date="2014-06" db="EMBL/GenBank/DDBJ databases">
        <authorList>
            <person name="Aslett M."/>
        </authorList>
    </citation>
    <scope>NUCLEOTIDE SEQUENCE</scope>
</reference>
<keyword evidence="6" id="KW-0206">Cytoskeleton</keyword>
<organism evidence="8">
    <name type="scientific">Echinococcus granulosus</name>
    <name type="common">Hydatid tapeworm</name>
    <dbReference type="NCBI Taxonomy" id="6210"/>
    <lineage>
        <taxon>Eukaryota</taxon>
        <taxon>Metazoa</taxon>
        <taxon>Spiralia</taxon>
        <taxon>Lophotrochozoa</taxon>
        <taxon>Platyhelminthes</taxon>
        <taxon>Cestoda</taxon>
        <taxon>Eucestoda</taxon>
        <taxon>Cyclophyllidea</taxon>
        <taxon>Taeniidae</taxon>
        <taxon>Echinococcus</taxon>
        <taxon>Echinococcus granulosus group</taxon>
    </lineage>
</organism>
<comment type="function">
    <text evidence="1">Cilium- and flagellum-specific protein that plays a role in axonemal structure organization and motility. May play a role in outer and inner dynein arm assembly.</text>
</comment>
<protein>
    <recommendedName>
        <fullName evidence="4">Cilia- and flagella-associated protein 300</fullName>
    </recommendedName>
</protein>
<dbReference type="WBParaSite" id="EgrG_000136200">
    <property type="protein sequence ID" value="EgrG_000136200"/>
    <property type="gene ID" value="EgrG_000136200"/>
</dbReference>
<evidence type="ECO:0000256" key="1">
    <source>
        <dbReference type="ARBA" id="ARBA00002404"/>
    </source>
</evidence>
<evidence type="ECO:0000313" key="9">
    <source>
        <dbReference type="Proteomes" id="UP000492820"/>
    </source>
</evidence>
<keyword evidence="7" id="KW-0966">Cell projection</keyword>
<evidence type="ECO:0000256" key="3">
    <source>
        <dbReference type="ARBA" id="ARBA00009205"/>
    </source>
</evidence>
<evidence type="ECO:0000256" key="7">
    <source>
        <dbReference type="ARBA" id="ARBA00023273"/>
    </source>
</evidence>